<dbReference type="InterPro" id="IPR012296">
    <property type="entry name" value="Nuclease_put_TT1808"/>
</dbReference>
<dbReference type="Proteomes" id="UP000231912">
    <property type="component" value="Unassembled WGS sequence"/>
</dbReference>
<reference evidence="2 3" key="1">
    <citation type="submission" date="2017-07" db="EMBL/GenBank/DDBJ databases">
        <title>Leptospira spp. isolated from tropical soils.</title>
        <authorList>
            <person name="Thibeaux R."/>
            <person name="Iraola G."/>
            <person name="Ferres I."/>
            <person name="Bierque E."/>
            <person name="Girault D."/>
            <person name="Soupe-Gilbert M.-E."/>
            <person name="Picardeau M."/>
            <person name="Goarant C."/>
        </authorList>
    </citation>
    <scope>NUCLEOTIDE SEQUENCE [LARGE SCALE GENOMIC DNA]</scope>
    <source>
        <strain evidence="2 3">FH2-C-A2</strain>
    </source>
</reference>
<gene>
    <name evidence="2" type="ORF">CH371_13010</name>
</gene>
<dbReference type="EMBL" id="NPDT01000005">
    <property type="protein sequence ID" value="PJZ65312.1"/>
    <property type="molecule type" value="Genomic_DNA"/>
</dbReference>
<name>A0A2M9ZAD2_9LEPT</name>
<sequence length="184" mass="20601">MPPVAALSQRPQPKYHGMSVDQALYKSLAPDGYRYDMVDGVLYVAASPFFRHNEIQFRFLSALSDFLGTGSSVRMVADVDVFLPDGGDVLCPDASVLLSDSPSDTSEWIDGVPDLVLEVHSPSTKHWDLGRKADRYLANGVREYWLIDPPEGRIQVWNSEFGVWKKSRSGKSRLFPGFSFQIPF</sequence>
<evidence type="ECO:0000259" key="1">
    <source>
        <dbReference type="Pfam" id="PF05685"/>
    </source>
</evidence>
<comment type="caution">
    <text evidence="2">The sequence shown here is derived from an EMBL/GenBank/DDBJ whole genome shotgun (WGS) entry which is preliminary data.</text>
</comment>
<accession>A0A2M9ZAD2</accession>
<dbReference type="InterPro" id="IPR008538">
    <property type="entry name" value="Uma2"/>
</dbReference>
<dbReference type="CDD" id="cd06260">
    <property type="entry name" value="DUF820-like"/>
    <property type="match status" value="1"/>
</dbReference>
<dbReference type="AlphaFoldDB" id="A0A2M9ZAD2"/>
<protein>
    <recommendedName>
        <fullName evidence="1">Putative restriction endonuclease domain-containing protein</fullName>
    </recommendedName>
</protein>
<dbReference type="InterPro" id="IPR011335">
    <property type="entry name" value="Restrct_endonuc-II-like"/>
</dbReference>
<dbReference type="SUPFAM" id="SSF52980">
    <property type="entry name" value="Restriction endonuclease-like"/>
    <property type="match status" value="1"/>
</dbReference>
<dbReference type="Gene3D" id="3.90.1570.10">
    <property type="entry name" value="tt1808, chain A"/>
    <property type="match status" value="1"/>
</dbReference>
<evidence type="ECO:0000313" key="3">
    <source>
        <dbReference type="Proteomes" id="UP000231912"/>
    </source>
</evidence>
<dbReference type="Pfam" id="PF05685">
    <property type="entry name" value="Uma2"/>
    <property type="match status" value="1"/>
</dbReference>
<proteinExistence type="predicted"/>
<dbReference type="PANTHER" id="PTHR34107">
    <property type="entry name" value="SLL0198 PROTEIN-RELATED"/>
    <property type="match status" value="1"/>
</dbReference>
<evidence type="ECO:0000313" key="2">
    <source>
        <dbReference type="EMBL" id="PJZ65312.1"/>
    </source>
</evidence>
<organism evidence="2 3">
    <name type="scientific">Leptospira wolffii</name>
    <dbReference type="NCBI Taxonomy" id="409998"/>
    <lineage>
        <taxon>Bacteria</taxon>
        <taxon>Pseudomonadati</taxon>
        <taxon>Spirochaetota</taxon>
        <taxon>Spirochaetia</taxon>
        <taxon>Leptospirales</taxon>
        <taxon>Leptospiraceae</taxon>
        <taxon>Leptospira</taxon>
    </lineage>
</organism>
<dbReference type="PANTHER" id="PTHR34107:SF4">
    <property type="entry name" value="SLL1222 PROTEIN"/>
    <property type="match status" value="1"/>
</dbReference>
<feature type="domain" description="Putative restriction endonuclease" evidence="1">
    <location>
        <begin position="25"/>
        <end position="168"/>
    </location>
</feature>